<keyword evidence="4" id="KW-0808">Transferase</keyword>
<organism evidence="9 10">
    <name type="scientific">Campylobacter canadensis</name>
    <dbReference type="NCBI Taxonomy" id="449520"/>
    <lineage>
        <taxon>Bacteria</taxon>
        <taxon>Pseudomonadati</taxon>
        <taxon>Campylobacterota</taxon>
        <taxon>Epsilonproteobacteria</taxon>
        <taxon>Campylobacterales</taxon>
        <taxon>Campylobacteraceae</taxon>
        <taxon>Campylobacter</taxon>
    </lineage>
</organism>
<dbReference type="PANTHER" id="PTHR45453">
    <property type="entry name" value="PHOSPHATE REGULON SENSOR PROTEIN PHOR"/>
    <property type="match status" value="1"/>
</dbReference>
<keyword evidence="5" id="KW-0418">Kinase</keyword>
<dbReference type="PANTHER" id="PTHR45453:SF1">
    <property type="entry name" value="PHOSPHATE REGULON SENSOR PROTEIN PHOR"/>
    <property type="match status" value="1"/>
</dbReference>
<dbReference type="Proteomes" id="UP000786183">
    <property type="component" value="Unassembled WGS sequence"/>
</dbReference>
<accession>A0ABS7WRX9</accession>
<feature type="transmembrane region" description="Helical" evidence="7">
    <location>
        <begin position="147"/>
        <end position="169"/>
    </location>
</feature>
<evidence type="ECO:0000313" key="9">
    <source>
        <dbReference type="EMBL" id="MBZ7986839.1"/>
    </source>
</evidence>
<comment type="caution">
    <text evidence="9">The sequence shown here is derived from an EMBL/GenBank/DDBJ whole genome shotgun (WGS) entry which is preliminary data.</text>
</comment>
<keyword evidence="3" id="KW-0597">Phosphoprotein</keyword>
<dbReference type="InterPro" id="IPR036890">
    <property type="entry name" value="HATPase_C_sf"/>
</dbReference>
<dbReference type="SMART" id="SM00387">
    <property type="entry name" value="HATPase_c"/>
    <property type="match status" value="1"/>
</dbReference>
<dbReference type="SMART" id="SM00388">
    <property type="entry name" value="HisKA"/>
    <property type="match status" value="1"/>
</dbReference>
<dbReference type="InterPro" id="IPR050351">
    <property type="entry name" value="BphY/WalK/GraS-like"/>
</dbReference>
<dbReference type="InterPro" id="IPR036097">
    <property type="entry name" value="HisK_dim/P_sf"/>
</dbReference>
<evidence type="ECO:0000256" key="1">
    <source>
        <dbReference type="ARBA" id="ARBA00000085"/>
    </source>
</evidence>
<reference evidence="9 10" key="1">
    <citation type="submission" date="2020-07" db="EMBL/GenBank/DDBJ databases">
        <title>Transfer of Campylobacter canadensis to the novel genus Avispirillum gen. nov., that also includes two novel species recovered from migratory waterfowl: Avispirillum anseris sp. nov. and Avispirillum brantae sp. nov.</title>
        <authorList>
            <person name="Miller W.G."/>
            <person name="Chapman M.H."/>
            <person name="Yee E."/>
            <person name="Inglis G.D."/>
        </authorList>
    </citation>
    <scope>NUCLEOTIDE SEQUENCE [LARGE SCALE GENOMIC DNA]</scope>
    <source>
        <strain evidence="9 10">L283</strain>
    </source>
</reference>
<dbReference type="PROSITE" id="PS50109">
    <property type="entry name" value="HIS_KIN"/>
    <property type="match status" value="1"/>
</dbReference>
<dbReference type="SUPFAM" id="SSF47384">
    <property type="entry name" value="Homodimeric domain of signal transducing histidine kinase"/>
    <property type="match status" value="1"/>
</dbReference>
<dbReference type="CDD" id="cd00075">
    <property type="entry name" value="HATPase"/>
    <property type="match status" value="1"/>
</dbReference>
<proteinExistence type="predicted"/>
<feature type="transmembrane region" description="Helical" evidence="7">
    <location>
        <begin position="6"/>
        <end position="28"/>
    </location>
</feature>
<evidence type="ECO:0000256" key="5">
    <source>
        <dbReference type="ARBA" id="ARBA00022777"/>
    </source>
</evidence>
<evidence type="ECO:0000256" key="4">
    <source>
        <dbReference type="ARBA" id="ARBA00022679"/>
    </source>
</evidence>
<dbReference type="InterPro" id="IPR004358">
    <property type="entry name" value="Sig_transdc_His_kin-like_C"/>
</dbReference>
<dbReference type="Pfam" id="PF00512">
    <property type="entry name" value="HisKA"/>
    <property type="match status" value="1"/>
</dbReference>
<evidence type="ECO:0000256" key="3">
    <source>
        <dbReference type="ARBA" id="ARBA00022553"/>
    </source>
</evidence>
<name>A0ABS7WRX9_9BACT</name>
<dbReference type="RefSeq" id="WP_224325151.1">
    <property type="nucleotide sequence ID" value="NZ_JACGBB010000003.1"/>
</dbReference>
<dbReference type="Gene3D" id="3.30.565.10">
    <property type="entry name" value="Histidine kinase-like ATPase, C-terminal domain"/>
    <property type="match status" value="1"/>
</dbReference>
<feature type="domain" description="Histidine kinase" evidence="8">
    <location>
        <begin position="218"/>
        <end position="431"/>
    </location>
</feature>
<sequence>MRKKIFLAIFFTSFSFIFLSLVFLLFLFDKTLQKQAFYELEEEFVFVENNLEKILKKEFFINNYRITLLLNNGEVVFDNFANSLDNHLNRFEIQNALKNDYAISSRFSNSLKKDSFYLAKKIIFKQKEFILRLSSDKENIDTLIKNTALFLLIIFIFSVCVCILIANFLSKQILKPLKNLDLNNPSKDRVYKELHDFIDKIEENNENTKRLRVEFTHNVTHELKTPLTSIMLSSEMLKNNMVKKEDESNFINLIYNQSCALLVMIDEIIKISFLEQNKDIKKLNIRIDLLLLKIIKDLEFKLKEKNINIKTKLIKYSFLCNESLLYTMLFNLIENAIKYNNDNGIIDIKMYERKDILFLSIKDSGIGIKKEFFDRIYERFFRICSSRSKEIEGTGLGLSIVKKIAKIHKIKIKLISAENEGSEFILRFKKF</sequence>
<evidence type="ECO:0000256" key="2">
    <source>
        <dbReference type="ARBA" id="ARBA00012438"/>
    </source>
</evidence>
<comment type="catalytic activity">
    <reaction evidence="1">
        <text>ATP + protein L-histidine = ADP + protein N-phospho-L-histidine.</text>
        <dbReference type="EC" id="2.7.13.3"/>
    </reaction>
</comment>
<dbReference type="EMBL" id="JACGBB010000003">
    <property type="protein sequence ID" value="MBZ7986839.1"/>
    <property type="molecule type" value="Genomic_DNA"/>
</dbReference>
<evidence type="ECO:0000256" key="7">
    <source>
        <dbReference type="SAM" id="Phobius"/>
    </source>
</evidence>
<dbReference type="Gene3D" id="1.10.287.130">
    <property type="match status" value="1"/>
</dbReference>
<dbReference type="InterPro" id="IPR005467">
    <property type="entry name" value="His_kinase_dom"/>
</dbReference>
<keyword evidence="7" id="KW-0472">Membrane</keyword>
<evidence type="ECO:0000259" key="8">
    <source>
        <dbReference type="PROSITE" id="PS50109"/>
    </source>
</evidence>
<dbReference type="PRINTS" id="PR00344">
    <property type="entry name" value="BCTRLSENSOR"/>
</dbReference>
<keyword evidence="6" id="KW-0902">Two-component regulatory system</keyword>
<evidence type="ECO:0000256" key="6">
    <source>
        <dbReference type="ARBA" id="ARBA00023012"/>
    </source>
</evidence>
<evidence type="ECO:0000313" key="10">
    <source>
        <dbReference type="Proteomes" id="UP000786183"/>
    </source>
</evidence>
<dbReference type="EC" id="2.7.13.3" evidence="2"/>
<dbReference type="InterPro" id="IPR003661">
    <property type="entry name" value="HisK_dim/P_dom"/>
</dbReference>
<dbReference type="CDD" id="cd00082">
    <property type="entry name" value="HisKA"/>
    <property type="match status" value="1"/>
</dbReference>
<keyword evidence="10" id="KW-1185">Reference proteome</keyword>
<keyword evidence="7" id="KW-0812">Transmembrane</keyword>
<gene>
    <name evidence="9" type="ORF">AVCANL283_01735</name>
</gene>
<protein>
    <recommendedName>
        <fullName evidence="2">histidine kinase</fullName>
        <ecNumber evidence="2">2.7.13.3</ecNumber>
    </recommendedName>
</protein>
<dbReference type="Pfam" id="PF02518">
    <property type="entry name" value="HATPase_c"/>
    <property type="match status" value="1"/>
</dbReference>
<keyword evidence="7" id="KW-1133">Transmembrane helix</keyword>
<dbReference type="SUPFAM" id="SSF55874">
    <property type="entry name" value="ATPase domain of HSP90 chaperone/DNA topoisomerase II/histidine kinase"/>
    <property type="match status" value="1"/>
</dbReference>
<dbReference type="InterPro" id="IPR003594">
    <property type="entry name" value="HATPase_dom"/>
</dbReference>